<gene>
    <name evidence="4" type="ORF">GBAG_0842</name>
</gene>
<protein>
    <submittedName>
        <fullName evidence="4">GCN5 family N-acetyltransferase</fullName>
    </submittedName>
</protein>
<dbReference type="InterPro" id="IPR050680">
    <property type="entry name" value="YpeA/RimI_acetyltransf"/>
</dbReference>
<evidence type="ECO:0000313" key="4">
    <source>
        <dbReference type="EMBL" id="KFC83403.1"/>
    </source>
</evidence>
<accession>A0A085GI58</accession>
<dbReference type="AlphaFoldDB" id="A0A085GI58"/>
<dbReference type="OrthoDB" id="157281at2"/>
<keyword evidence="5" id="KW-1185">Reference proteome</keyword>
<sequence>MHNKVMSNAAANWNSYQLAEILSHCFEGYLVPFTIDGETFASRFSAEDISFNDSRVWTQDGEPKALAIITRRGQTSRLAAFALRPELRGQGFGKQFMQQLINEARARGDKKMWLEVIVGNDGGLALYERMGFVRQQTLVGFNAVNSTLFTETGELQEIDPMVMAKKMMTDSGQRLPWLTAPETLYKLPGKAYVLNDVAYAMVATSPQPPRVRMLYVEPTARGQGQAKKLLTLLRERFPGIFTATAIPESFAPLFESSGFRQDPCTQYEMLLNL</sequence>
<dbReference type="SUPFAM" id="SSF55729">
    <property type="entry name" value="Acyl-CoA N-acyltransferases (Nat)"/>
    <property type="match status" value="2"/>
</dbReference>
<dbReference type="Pfam" id="PF00583">
    <property type="entry name" value="Acetyltransf_1"/>
    <property type="match status" value="1"/>
</dbReference>
<dbReference type="EMBL" id="JMPI01000020">
    <property type="protein sequence ID" value="KFC83403.1"/>
    <property type="molecule type" value="Genomic_DNA"/>
</dbReference>
<keyword evidence="2" id="KW-0012">Acyltransferase</keyword>
<evidence type="ECO:0000313" key="5">
    <source>
        <dbReference type="Proteomes" id="UP000028653"/>
    </source>
</evidence>
<evidence type="ECO:0000256" key="1">
    <source>
        <dbReference type="ARBA" id="ARBA00022679"/>
    </source>
</evidence>
<evidence type="ECO:0000259" key="3">
    <source>
        <dbReference type="PROSITE" id="PS51186"/>
    </source>
</evidence>
<dbReference type="PROSITE" id="PS51186">
    <property type="entry name" value="GNAT"/>
    <property type="match status" value="1"/>
</dbReference>
<dbReference type="PANTHER" id="PTHR43420:SF12">
    <property type="entry name" value="N-ACETYLTRANSFERASE DOMAIN-CONTAINING PROTEIN"/>
    <property type="match status" value="1"/>
</dbReference>
<dbReference type="Gene3D" id="3.40.630.30">
    <property type="match status" value="1"/>
</dbReference>
<dbReference type="STRING" id="1006004.GBAG_0842"/>
<evidence type="ECO:0000256" key="2">
    <source>
        <dbReference type="ARBA" id="ARBA00023315"/>
    </source>
</evidence>
<comment type="caution">
    <text evidence="4">The sequence shown here is derived from an EMBL/GenBank/DDBJ whole genome shotgun (WGS) entry which is preliminary data.</text>
</comment>
<dbReference type="eggNOG" id="COG0456">
    <property type="taxonomic scope" value="Bacteria"/>
</dbReference>
<dbReference type="PANTHER" id="PTHR43420">
    <property type="entry name" value="ACETYLTRANSFERASE"/>
    <property type="match status" value="1"/>
</dbReference>
<dbReference type="GO" id="GO:0016747">
    <property type="term" value="F:acyltransferase activity, transferring groups other than amino-acyl groups"/>
    <property type="evidence" value="ECO:0007669"/>
    <property type="project" value="InterPro"/>
</dbReference>
<feature type="domain" description="N-acetyltransferase" evidence="3">
    <location>
        <begin position="11"/>
        <end position="168"/>
    </location>
</feature>
<dbReference type="InterPro" id="IPR000182">
    <property type="entry name" value="GNAT_dom"/>
</dbReference>
<organism evidence="4 5">
    <name type="scientific">Buttiauxella agrestis ATCC 33320</name>
    <dbReference type="NCBI Taxonomy" id="1006004"/>
    <lineage>
        <taxon>Bacteria</taxon>
        <taxon>Pseudomonadati</taxon>
        <taxon>Pseudomonadota</taxon>
        <taxon>Gammaproteobacteria</taxon>
        <taxon>Enterobacterales</taxon>
        <taxon>Enterobacteriaceae</taxon>
        <taxon>Buttiauxella</taxon>
    </lineage>
</organism>
<name>A0A085GI58_9ENTR</name>
<keyword evidence="1 4" id="KW-0808">Transferase</keyword>
<dbReference type="Proteomes" id="UP000028653">
    <property type="component" value="Unassembled WGS sequence"/>
</dbReference>
<dbReference type="CDD" id="cd04301">
    <property type="entry name" value="NAT_SF"/>
    <property type="match status" value="2"/>
</dbReference>
<proteinExistence type="predicted"/>
<dbReference type="RefSeq" id="WP_034493837.1">
    <property type="nucleotide sequence ID" value="NZ_JMPI01000020.1"/>
</dbReference>
<reference evidence="4 5" key="1">
    <citation type="submission" date="2014-05" db="EMBL/GenBank/DDBJ databases">
        <title>ATOL: Assembling a taxonomically balanced genome-scale reconstruction of the evolutionary history of the Enterobacteriaceae.</title>
        <authorList>
            <person name="Plunkett G.III."/>
            <person name="Neeno-Eckwall E.C."/>
            <person name="Glasner J.D."/>
            <person name="Perna N.T."/>
        </authorList>
    </citation>
    <scope>NUCLEOTIDE SEQUENCE [LARGE SCALE GENOMIC DNA]</scope>
    <source>
        <strain evidence="4 5">ATCC 33320</strain>
    </source>
</reference>
<dbReference type="InterPro" id="IPR016181">
    <property type="entry name" value="Acyl_CoA_acyltransferase"/>
</dbReference>